<accession>A0A292QAP7</accession>
<evidence type="ECO:0000313" key="1">
    <source>
        <dbReference type="EMBL" id="CUS15893.1"/>
    </source>
</evidence>
<gene>
    <name evidence="1" type="ORF">GSTUAT00000170001</name>
</gene>
<name>A0A292QAP7_9PEZI</name>
<organism evidence="1 2">
    <name type="scientific">Tuber aestivum</name>
    <name type="common">summer truffle</name>
    <dbReference type="NCBI Taxonomy" id="59557"/>
    <lineage>
        <taxon>Eukaryota</taxon>
        <taxon>Fungi</taxon>
        <taxon>Dikarya</taxon>
        <taxon>Ascomycota</taxon>
        <taxon>Pezizomycotina</taxon>
        <taxon>Pezizomycetes</taxon>
        <taxon>Pezizales</taxon>
        <taxon>Tuberaceae</taxon>
        <taxon>Tuber</taxon>
    </lineage>
</organism>
<reference evidence="1" key="1">
    <citation type="submission" date="2015-10" db="EMBL/GenBank/DDBJ databases">
        <authorList>
            <person name="Regsiter A."/>
            <person name="william w."/>
        </authorList>
    </citation>
    <scope>NUCLEOTIDE SEQUENCE</scope>
    <source>
        <strain evidence="1">Montdore</strain>
    </source>
</reference>
<dbReference type="AlphaFoldDB" id="A0A292QAP7"/>
<proteinExistence type="predicted"/>
<dbReference type="Proteomes" id="UP001412239">
    <property type="component" value="Unassembled WGS sequence"/>
</dbReference>
<keyword evidence="2" id="KW-1185">Reference proteome</keyword>
<protein>
    <submittedName>
        <fullName evidence="1">Uncharacterized protein</fullName>
    </submittedName>
</protein>
<sequence>MLMLEVMAARYACYRHSSPSLLSVVLTRSRWKGRRWDAGGSPAAVGATSSSLEGTSVRRRLRTWERSLLSVVAGGIYGIEANQTKVRQTFFQPLIQVLL</sequence>
<evidence type="ECO:0000313" key="2">
    <source>
        <dbReference type="Proteomes" id="UP001412239"/>
    </source>
</evidence>
<dbReference type="EMBL" id="LN890943">
    <property type="protein sequence ID" value="CUS15893.1"/>
    <property type="molecule type" value="Genomic_DNA"/>
</dbReference>